<protein>
    <submittedName>
        <fullName evidence="3">GH24826</fullName>
    </submittedName>
</protein>
<reference evidence="3 4" key="1">
    <citation type="journal article" date="2007" name="Nature">
        <title>Evolution of genes and genomes on the Drosophila phylogeny.</title>
        <authorList>
            <consortium name="Drosophila 12 Genomes Consortium"/>
            <person name="Clark A.G."/>
            <person name="Eisen M.B."/>
            <person name="Smith D.R."/>
            <person name="Bergman C.M."/>
            <person name="Oliver B."/>
            <person name="Markow T.A."/>
            <person name="Kaufman T.C."/>
            <person name="Kellis M."/>
            <person name="Gelbart W."/>
            <person name="Iyer V.N."/>
            <person name="Pollard D.A."/>
            <person name="Sackton T.B."/>
            <person name="Larracuente A.M."/>
            <person name="Singh N.D."/>
            <person name="Abad J.P."/>
            <person name="Abt D.N."/>
            <person name="Adryan B."/>
            <person name="Aguade M."/>
            <person name="Akashi H."/>
            <person name="Anderson W.W."/>
            <person name="Aquadro C.F."/>
            <person name="Ardell D.H."/>
            <person name="Arguello R."/>
            <person name="Artieri C.G."/>
            <person name="Barbash D.A."/>
            <person name="Barker D."/>
            <person name="Barsanti P."/>
            <person name="Batterham P."/>
            <person name="Batzoglou S."/>
            <person name="Begun D."/>
            <person name="Bhutkar A."/>
            <person name="Blanco E."/>
            <person name="Bosak S.A."/>
            <person name="Bradley R.K."/>
            <person name="Brand A.D."/>
            <person name="Brent M.R."/>
            <person name="Brooks A.N."/>
            <person name="Brown R.H."/>
            <person name="Butlin R.K."/>
            <person name="Caggese C."/>
            <person name="Calvi B.R."/>
            <person name="Bernardo de Carvalho A."/>
            <person name="Caspi A."/>
            <person name="Castrezana S."/>
            <person name="Celniker S.E."/>
            <person name="Chang J.L."/>
            <person name="Chapple C."/>
            <person name="Chatterji S."/>
            <person name="Chinwalla A."/>
            <person name="Civetta A."/>
            <person name="Clifton S.W."/>
            <person name="Comeron J.M."/>
            <person name="Costello J.C."/>
            <person name="Coyne J.A."/>
            <person name="Daub J."/>
            <person name="David R.G."/>
            <person name="Delcher A.L."/>
            <person name="Delehaunty K."/>
            <person name="Do C.B."/>
            <person name="Ebling H."/>
            <person name="Edwards K."/>
            <person name="Eickbush T."/>
            <person name="Evans J.D."/>
            <person name="Filipski A."/>
            <person name="Findeiss S."/>
            <person name="Freyhult E."/>
            <person name="Fulton L."/>
            <person name="Fulton R."/>
            <person name="Garcia A.C."/>
            <person name="Gardiner A."/>
            <person name="Garfield D.A."/>
            <person name="Garvin B.E."/>
            <person name="Gibson G."/>
            <person name="Gilbert D."/>
            <person name="Gnerre S."/>
            <person name="Godfrey J."/>
            <person name="Good R."/>
            <person name="Gotea V."/>
            <person name="Gravely B."/>
            <person name="Greenberg A.J."/>
            <person name="Griffiths-Jones S."/>
            <person name="Gross S."/>
            <person name="Guigo R."/>
            <person name="Gustafson E.A."/>
            <person name="Haerty W."/>
            <person name="Hahn M.W."/>
            <person name="Halligan D.L."/>
            <person name="Halpern A.L."/>
            <person name="Halter G.M."/>
            <person name="Han M.V."/>
            <person name="Heger A."/>
            <person name="Hillier L."/>
            <person name="Hinrichs A.S."/>
            <person name="Holmes I."/>
            <person name="Hoskins R.A."/>
            <person name="Hubisz M.J."/>
            <person name="Hultmark D."/>
            <person name="Huntley M.A."/>
            <person name="Jaffe D.B."/>
            <person name="Jagadeeshan S."/>
            <person name="Jeck W.R."/>
            <person name="Johnson J."/>
            <person name="Jones C.D."/>
            <person name="Jordan W.C."/>
            <person name="Karpen G.H."/>
            <person name="Kataoka E."/>
            <person name="Keightley P.D."/>
            <person name="Kheradpour P."/>
            <person name="Kirkness E.F."/>
            <person name="Koerich L.B."/>
            <person name="Kristiansen K."/>
            <person name="Kudrna D."/>
            <person name="Kulathinal R.J."/>
            <person name="Kumar S."/>
            <person name="Kwok R."/>
            <person name="Lander E."/>
            <person name="Langley C.H."/>
            <person name="Lapoint R."/>
            <person name="Lazzaro B.P."/>
            <person name="Lee S.J."/>
            <person name="Levesque L."/>
            <person name="Li R."/>
            <person name="Lin C.F."/>
            <person name="Lin M.F."/>
            <person name="Lindblad-Toh K."/>
            <person name="Llopart A."/>
            <person name="Long M."/>
            <person name="Low L."/>
            <person name="Lozovsky E."/>
            <person name="Lu J."/>
            <person name="Luo M."/>
            <person name="Machado C.A."/>
            <person name="Makalowski W."/>
            <person name="Marzo M."/>
            <person name="Matsuda M."/>
            <person name="Matzkin L."/>
            <person name="McAllister B."/>
            <person name="McBride C.S."/>
            <person name="McKernan B."/>
            <person name="McKernan K."/>
            <person name="Mendez-Lago M."/>
            <person name="Minx P."/>
            <person name="Mollenhauer M.U."/>
            <person name="Montooth K."/>
            <person name="Mount S.M."/>
            <person name="Mu X."/>
            <person name="Myers E."/>
            <person name="Negre B."/>
            <person name="Newfeld S."/>
            <person name="Nielsen R."/>
            <person name="Noor M.A."/>
            <person name="O'Grady P."/>
            <person name="Pachter L."/>
            <person name="Papaceit M."/>
            <person name="Parisi M.J."/>
            <person name="Parisi M."/>
            <person name="Parts L."/>
            <person name="Pedersen J.S."/>
            <person name="Pesole G."/>
            <person name="Phillippy A.M."/>
            <person name="Ponting C.P."/>
            <person name="Pop M."/>
            <person name="Porcelli D."/>
            <person name="Powell J.R."/>
            <person name="Prohaska S."/>
            <person name="Pruitt K."/>
            <person name="Puig M."/>
            <person name="Quesneville H."/>
            <person name="Ram K.R."/>
            <person name="Rand D."/>
            <person name="Rasmussen M.D."/>
            <person name="Reed L.K."/>
            <person name="Reenan R."/>
            <person name="Reily A."/>
            <person name="Remington K.A."/>
            <person name="Rieger T.T."/>
            <person name="Ritchie M.G."/>
            <person name="Robin C."/>
            <person name="Rogers Y.H."/>
            <person name="Rohde C."/>
            <person name="Rozas J."/>
            <person name="Rubenfield M.J."/>
            <person name="Ruiz A."/>
            <person name="Russo S."/>
            <person name="Salzberg S.L."/>
            <person name="Sanchez-Gracia A."/>
            <person name="Saranga D.J."/>
            <person name="Sato H."/>
            <person name="Schaeffer S.W."/>
            <person name="Schatz M.C."/>
            <person name="Schlenke T."/>
            <person name="Schwartz R."/>
            <person name="Segarra C."/>
            <person name="Singh R.S."/>
            <person name="Sirot L."/>
            <person name="Sirota M."/>
            <person name="Sisneros N.B."/>
            <person name="Smith C.D."/>
            <person name="Smith T.F."/>
            <person name="Spieth J."/>
            <person name="Stage D.E."/>
            <person name="Stark A."/>
            <person name="Stephan W."/>
            <person name="Strausberg R.L."/>
            <person name="Strempel S."/>
            <person name="Sturgill D."/>
            <person name="Sutton G."/>
            <person name="Sutton G.G."/>
            <person name="Tao W."/>
            <person name="Teichmann S."/>
            <person name="Tobari Y.N."/>
            <person name="Tomimura Y."/>
            <person name="Tsolas J.M."/>
            <person name="Valente V.L."/>
            <person name="Venter E."/>
            <person name="Venter J.C."/>
            <person name="Vicario S."/>
            <person name="Vieira F.G."/>
            <person name="Vilella A.J."/>
            <person name="Villasante A."/>
            <person name="Walenz B."/>
            <person name="Wang J."/>
            <person name="Wasserman M."/>
            <person name="Watts T."/>
            <person name="Wilson D."/>
            <person name="Wilson R.K."/>
            <person name="Wing R.A."/>
            <person name="Wolfner M.F."/>
            <person name="Wong A."/>
            <person name="Wong G.K."/>
            <person name="Wu C.I."/>
            <person name="Wu G."/>
            <person name="Yamamoto D."/>
            <person name="Yang H.P."/>
            <person name="Yang S.P."/>
            <person name="Yorke J.A."/>
            <person name="Yoshida K."/>
            <person name="Zdobnov E."/>
            <person name="Zhang P."/>
            <person name="Zhang Y."/>
            <person name="Zimin A.V."/>
            <person name="Baldwin J."/>
            <person name="Abdouelleil A."/>
            <person name="Abdulkadir J."/>
            <person name="Abebe A."/>
            <person name="Abera B."/>
            <person name="Abreu J."/>
            <person name="Acer S.C."/>
            <person name="Aftuck L."/>
            <person name="Alexander A."/>
            <person name="An P."/>
            <person name="Anderson E."/>
            <person name="Anderson S."/>
            <person name="Arachi H."/>
            <person name="Azer M."/>
            <person name="Bachantsang P."/>
            <person name="Barry A."/>
            <person name="Bayul T."/>
            <person name="Berlin A."/>
            <person name="Bessette D."/>
            <person name="Bloom T."/>
            <person name="Blye J."/>
            <person name="Boguslavskiy L."/>
            <person name="Bonnet C."/>
            <person name="Boukhgalter B."/>
            <person name="Bourzgui I."/>
            <person name="Brown A."/>
            <person name="Cahill P."/>
            <person name="Channer S."/>
            <person name="Cheshatsang Y."/>
            <person name="Chuda L."/>
            <person name="Citroen M."/>
            <person name="Collymore A."/>
            <person name="Cooke P."/>
            <person name="Costello M."/>
            <person name="D'Aco K."/>
            <person name="Daza R."/>
            <person name="De Haan G."/>
            <person name="DeGray S."/>
            <person name="DeMaso C."/>
            <person name="Dhargay N."/>
            <person name="Dooley K."/>
            <person name="Dooley E."/>
            <person name="Doricent M."/>
            <person name="Dorje P."/>
            <person name="Dorjee K."/>
            <person name="Dupes A."/>
            <person name="Elong R."/>
            <person name="Falk J."/>
            <person name="Farina A."/>
            <person name="Faro S."/>
            <person name="Ferguson D."/>
            <person name="Fisher S."/>
            <person name="Foley C.D."/>
            <person name="Franke A."/>
            <person name="Friedrich D."/>
            <person name="Gadbois L."/>
            <person name="Gearin G."/>
            <person name="Gearin C.R."/>
            <person name="Giannoukos G."/>
            <person name="Goode T."/>
            <person name="Graham J."/>
            <person name="Grandbois E."/>
            <person name="Grewal S."/>
            <person name="Gyaltsen K."/>
            <person name="Hafez N."/>
            <person name="Hagos B."/>
            <person name="Hall J."/>
            <person name="Henson C."/>
            <person name="Hollinger A."/>
            <person name="Honan T."/>
            <person name="Huard M.D."/>
            <person name="Hughes L."/>
            <person name="Hurhula B."/>
            <person name="Husby M.E."/>
            <person name="Kamat A."/>
            <person name="Kanga B."/>
            <person name="Kashin S."/>
            <person name="Khazanovich D."/>
            <person name="Kisner P."/>
            <person name="Lance K."/>
            <person name="Lara M."/>
            <person name="Lee W."/>
            <person name="Lennon N."/>
            <person name="Letendre F."/>
            <person name="LeVine R."/>
            <person name="Lipovsky A."/>
            <person name="Liu X."/>
            <person name="Liu J."/>
            <person name="Liu S."/>
            <person name="Lokyitsang T."/>
            <person name="Lokyitsang Y."/>
            <person name="Lubonja R."/>
            <person name="Lui A."/>
            <person name="MacDonald P."/>
            <person name="Magnisalis V."/>
            <person name="Maru K."/>
            <person name="Matthews C."/>
            <person name="McCusker W."/>
            <person name="McDonough S."/>
            <person name="Mehta T."/>
            <person name="Meldrim J."/>
            <person name="Meneus L."/>
            <person name="Mihai O."/>
            <person name="Mihalev A."/>
            <person name="Mihova T."/>
            <person name="Mittelman R."/>
            <person name="Mlenga V."/>
            <person name="Montmayeur A."/>
            <person name="Mulrain L."/>
            <person name="Navidi A."/>
            <person name="Naylor J."/>
            <person name="Negash T."/>
            <person name="Nguyen T."/>
            <person name="Nguyen N."/>
            <person name="Nicol R."/>
            <person name="Norbu C."/>
            <person name="Norbu N."/>
            <person name="Novod N."/>
            <person name="O'Neill B."/>
            <person name="Osman S."/>
            <person name="Markiewicz E."/>
            <person name="Oyono O.L."/>
            <person name="Patti C."/>
            <person name="Phunkhang P."/>
            <person name="Pierre F."/>
            <person name="Priest M."/>
            <person name="Raghuraman S."/>
            <person name="Rege F."/>
            <person name="Reyes R."/>
            <person name="Rise C."/>
            <person name="Rogov P."/>
            <person name="Ross K."/>
            <person name="Ryan E."/>
            <person name="Settipalli S."/>
            <person name="Shea T."/>
            <person name="Sherpa N."/>
            <person name="Shi L."/>
            <person name="Shih D."/>
            <person name="Sparrow T."/>
            <person name="Spaulding J."/>
            <person name="Stalker J."/>
            <person name="Stange-Thomann N."/>
            <person name="Stavropoulos S."/>
            <person name="Stone C."/>
            <person name="Strader C."/>
            <person name="Tesfaye S."/>
            <person name="Thomson T."/>
            <person name="Thoulutsang Y."/>
            <person name="Thoulutsang D."/>
            <person name="Topham K."/>
            <person name="Topping I."/>
            <person name="Tsamla T."/>
            <person name="Vassiliev H."/>
            <person name="Vo A."/>
            <person name="Wangchuk T."/>
            <person name="Wangdi T."/>
            <person name="Weiand M."/>
            <person name="Wilkinson J."/>
            <person name="Wilson A."/>
            <person name="Yadav S."/>
            <person name="Young G."/>
            <person name="Yu Q."/>
            <person name="Zembek L."/>
            <person name="Zhong D."/>
            <person name="Zimmer A."/>
            <person name="Zwirko Z."/>
            <person name="Jaffe D.B."/>
            <person name="Alvarez P."/>
            <person name="Brockman W."/>
            <person name="Butler J."/>
            <person name="Chin C."/>
            <person name="Gnerre S."/>
            <person name="Grabherr M."/>
            <person name="Kleber M."/>
            <person name="Mauceli E."/>
            <person name="MacCallum I."/>
        </authorList>
    </citation>
    <scope>NUCLEOTIDE SEQUENCE [LARGE SCALE GENOMIC DNA]</scope>
    <source>
        <strain evidence="4">Tucson 15287-2541.00</strain>
    </source>
</reference>
<dbReference type="EMBL" id="CH916371">
    <property type="protein sequence ID" value="EDV92276.1"/>
    <property type="molecule type" value="Genomic_DNA"/>
</dbReference>
<comment type="similarity">
    <text evidence="1">Belongs to the lin-52 family.</text>
</comment>
<dbReference type="Proteomes" id="UP000001070">
    <property type="component" value="Unassembled WGS sequence"/>
</dbReference>
<dbReference type="eggNOG" id="KOG4402">
    <property type="taxonomic scope" value="Eukaryota"/>
</dbReference>
<dbReference type="PANTHER" id="PTHR31489">
    <property type="entry name" value="LIN52 FAMILY MEMBER"/>
    <property type="match status" value="1"/>
</dbReference>
<dbReference type="AlphaFoldDB" id="B4JNI3"/>
<dbReference type="InParanoid" id="B4JNI3"/>
<dbReference type="OrthoDB" id="5834362at2759"/>
<evidence type="ECO:0000256" key="1">
    <source>
        <dbReference type="ARBA" id="ARBA00005456"/>
    </source>
</evidence>
<dbReference type="InterPro" id="IPR018737">
    <property type="entry name" value="DREAM_LIN52"/>
</dbReference>
<name>B4JNI3_DROGR</name>
<sequence length="138" mass="15640">MTDNDKYFEASPTGSGTKLQSDATDAATKEGAKDDDLISLETLRESPVQWPVKFPGMQEFLTMSDPPVRMPLFGCKEFPNRENMTTLEEFATMTREQVIAKVKSMHDEIYNLGQRESIEMSRGKLLGIFKRNSLSPRK</sequence>
<organism evidence="4">
    <name type="scientific">Drosophila grimshawi</name>
    <name type="common">Hawaiian fruit fly</name>
    <name type="synonym">Idiomyia grimshawi</name>
    <dbReference type="NCBI Taxonomy" id="7222"/>
    <lineage>
        <taxon>Eukaryota</taxon>
        <taxon>Metazoa</taxon>
        <taxon>Ecdysozoa</taxon>
        <taxon>Arthropoda</taxon>
        <taxon>Hexapoda</taxon>
        <taxon>Insecta</taxon>
        <taxon>Pterygota</taxon>
        <taxon>Neoptera</taxon>
        <taxon>Endopterygota</taxon>
        <taxon>Diptera</taxon>
        <taxon>Brachycera</taxon>
        <taxon>Muscomorpha</taxon>
        <taxon>Ephydroidea</taxon>
        <taxon>Drosophilidae</taxon>
        <taxon>Drosophila</taxon>
        <taxon>Hawaiian Drosophila</taxon>
    </lineage>
</organism>
<accession>B4JNI3</accession>
<evidence type="ECO:0000256" key="2">
    <source>
        <dbReference type="SAM" id="MobiDB-lite"/>
    </source>
</evidence>
<dbReference type="STRING" id="7222.B4JNI3"/>
<dbReference type="Pfam" id="PF10044">
    <property type="entry name" value="LIN52"/>
    <property type="match status" value="1"/>
</dbReference>
<dbReference type="OMA" id="IAMIKSM"/>
<gene>
    <name evidence="3" type="primary">Dgri\GH24826</name>
    <name evidence="3" type="ORF">Dgri_GH24826</name>
</gene>
<dbReference type="PhylomeDB" id="B4JNI3"/>
<dbReference type="PANTHER" id="PTHR31489:SF2">
    <property type="entry name" value="PROTEIN LIN-52 HOMOLOG"/>
    <property type="match status" value="1"/>
</dbReference>
<keyword evidence="4" id="KW-1185">Reference proteome</keyword>
<dbReference type="GO" id="GO:0006355">
    <property type="term" value="P:regulation of DNA-templated transcription"/>
    <property type="evidence" value="ECO:0007669"/>
    <property type="project" value="InterPro"/>
</dbReference>
<feature type="region of interest" description="Disordered" evidence="2">
    <location>
        <begin position="1"/>
        <end position="33"/>
    </location>
</feature>
<proteinExistence type="inferred from homology"/>
<evidence type="ECO:0000313" key="4">
    <source>
        <dbReference type="Proteomes" id="UP000001070"/>
    </source>
</evidence>
<dbReference type="HOGENOM" id="CLU_143062_0_0_1"/>
<dbReference type="GO" id="GO:0070176">
    <property type="term" value="C:DRM complex"/>
    <property type="evidence" value="ECO:0007669"/>
    <property type="project" value="InterPro"/>
</dbReference>
<dbReference type="KEGG" id="dgr:6565867"/>
<feature type="compositionally biased region" description="Polar residues" evidence="2">
    <location>
        <begin position="12"/>
        <end position="23"/>
    </location>
</feature>
<evidence type="ECO:0000313" key="3">
    <source>
        <dbReference type="EMBL" id="EDV92276.1"/>
    </source>
</evidence>